<sequence>MMKTKVYNMQGEEIGEIQLSDDIFQGEVKESLLREAVLAYQTNRRQGTASTKTRGEVRGGGRKPWIQKGTGRARAGSIRSPLWRGGGVVFGPKPKDFKYSLSKKVKCLALKSSLRKKIKEDSLFILDELSLKRPKTKEMVKFLDSFSLKGRTLIIADKWDEVIKRASSNLKDLRVIL</sequence>
<dbReference type="GO" id="GO:0005840">
    <property type="term" value="C:ribosome"/>
    <property type="evidence" value="ECO:0007669"/>
    <property type="project" value="UniProtKB-KW"/>
</dbReference>
<dbReference type="SUPFAM" id="SSF52166">
    <property type="entry name" value="Ribosomal protein L4"/>
    <property type="match status" value="1"/>
</dbReference>
<evidence type="ECO:0000256" key="2">
    <source>
        <dbReference type="ARBA" id="ARBA00022980"/>
    </source>
</evidence>
<dbReference type="EMBL" id="QMPY01000087">
    <property type="protein sequence ID" value="RLE07535.1"/>
    <property type="molecule type" value="Genomic_DNA"/>
</dbReference>
<feature type="non-terminal residue" evidence="7">
    <location>
        <position position="177"/>
    </location>
</feature>
<dbReference type="Gene3D" id="3.40.1370.10">
    <property type="match status" value="1"/>
</dbReference>
<evidence type="ECO:0000256" key="1">
    <source>
        <dbReference type="ARBA" id="ARBA00010528"/>
    </source>
</evidence>
<dbReference type="Pfam" id="PF00573">
    <property type="entry name" value="Ribosomal_L4"/>
    <property type="match status" value="1"/>
</dbReference>
<dbReference type="InterPro" id="IPR023574">
    <property type="entry name" value="Ribosomal_uL4_dom_sf"/>
</dbReference>
<evidence type="ECO:0000313" key="7">
    <source>
        <dbReference type="EMBL" id="RLE07535.1"/>
    </source>
</evidence>
<dbReference type="GO" id="GO:1990904">
    <property type="term" value="C:ribonucleoprotein complex"/>
    <property type="evidence" value="ECO:0007669"/>
    <property type="project" value="UniProtKB-KW"/>
</dbReference>
<dbReference type="InterPro" id="IPR013005">
    <property type="entry name" value="Ribosomal_uL4-like"/>
</dbReference>
<dbReference type="NCBIfam" id="TIGR03953">
    <property type="entry name" value="rplD_bact"/>
    <property type="match status" value="1"/>
</dbReference>
<proteinExistence type="inferred from homology"/>
<name>A0A662D3W8_UNCAE</name>
<evidence type="ECO:0000256" key="5">
    <source>
        <dbReference type="ARBA" id="ARBA00035462"/>
    </source>
</evidence>
<dbReference type="InterPro" id="IPR002136">
    <property type="entry name" value="Ribosomal_uL4"/>
</dbReference>
<feature type="region of interest" description="Disordered" evidence="6">
    <location>
        <begin position="44"/>
        <end position="73"/>
    </location>
</feature>
<evidence type="ECO:0000256" key="3">
    <source>
        <dbReference type="ARBA" id="ARBA00023274"/>
    </source>
</evidence>
<dbReference type="PANTHER" id="PTHR10746:SF6">
    <property type="entry name" value="LARGE RIBOSOMAL SUBUNIT PROTEIN UL4M"/>
    <property type="match status" value="1"/>
</dbReference>
<accession>A0A662D3W8</accession>
<dbReference type="GO" id="GO:0006412">
    <property type="term" value="P:translation"/>
    <property type="evidence" value="ECO:0007669"/>
    <property type="project" value="InterPro"/>
</dbReference>
<comment type="similarity">
    <text evidence="1">Belongs to the universal ribosomal protein uL4 family.</text>
</comment>
<dbReference type="PANTHER" id="PTHR10746">
    <property type="entry name" value="50S RIBOSOMAL PROTEIN L4"/>
    <property type="match status" value="1"/>
</dbReference>
<dbReference type="GO" id="GO:0003735">
    <property type="term" value="F:structural constituent of ribosome"/>
    <property type="evidence" value="ECO:0007669"/>
    <property type="project" value="InterPro"/>
</dbReference>
<keyword evidence="2 7" id="KW-0689">Ribosomal protein</keyword>
<comment type="caution">
    <text evidence="7">The sequence shown here is derived from an EMBL/GenBank/DDBJ whole genome shotgun (WGS) entry which is preliminary data.</text>
</comment>
<evidence type="ECO:0000313" key="8">
    <source>
        <dbReference type="Proteomes" id="UP000277457"/>
    </source>
</evidence>
<organism evidence="7 8">
    <name type="scientific">Aerophobetes bacterium</name>
    <dbReference type="NCBI Taxonomy" id="2030807"/>
    <lineage>
        <taxon>Bacteria</taxon>
        <taxon>Candidatus Aerophobota</taxon>
    </lineage>
</organism>
<gene>
    <name evidence="7" type="ORF">DRZ78_02815</name>
</gene>
<keyword evidence="3" id="KW-0687">Ribonucleoprotein</keyword>
<evidence type="ECO:0000256" key="6">
    <source>
        <dbReference type="SAM" id="MobiDB-lite"/>
    </source>
</evidence>
<evidence type="ECO:0000256" key="4">
    <source>
        <dbReference type="ARBA" id="ARBA00035244"/>
    </source>
</evidence>
<dbReference type="Proteomes" id="UP000277457">
    <property type="component" value="Unassembled WGS sequence"/>
</dbReference>
<protein>
    <recommendedName>
        <fullName evidence="4">Large ribosomal subunit protein uL4</fullName>
    </recommendedName>
    <alternativeName>
        <fullName evidence="5">50S ribosomal protein L4</fullName>
    </alternativeName>
</protein>
<reference evidence="7 8" key="1">
    <citation type="submission" date="2018-06" db="EMBL/GenBank/DDBJ databases">
        <title>Extensive metabolic versatility and redundancy in microbially diverse, dynamic hydrothermal sediments.</title>
        <authorList>
            <person name="Dombrowski N."/>
            <person name="Teske A."/>
            <person name="Baker B.J."/>
        </authorList>
    </citation>
    <scope>NUCLEOTIDE SEQUENCE [LARGE SCALE GENOMIC DNA]</scope>
    <source>
        <strain evidence="7">B7_G13</strain>
    </source>
</reference>
<dbReference type="AlphaFoldDB" id="A0A662D3W8"/>